<feature type="transmembrane region" description="Helical" evidence="6">
    <location>
        <begin position="189"/>
        <end position="209"/>
    </location>
</feature>
<organism evidence="8 9">
    <name type="scientific">Sanguibacter keddieii (strain ATCC 51767 / DSM 10542 / NCFB 3025 / ST-74)</name>
    <dbReference type="NCBI Taxonomy" id="446469"/>
    <lineage>
        <taxon>Bacteria</taxon>
        <taxon>Bacillati</taxon>
        <taxon>Actinomycetota</taxon>
        <taxon>Actinomycetes</taxon>
        <taxon>Micrococcales</taxon>
        <taxon>Sanguibacteraceae</taxon>
        <taxon>Sanguibacter</taxon>
    </lineage>
</organism>
<gene>
    <name evidence="8" type="ordered locus">Sked_26710</name>
</gene>
<name>D1BKU8_SANKS</name>
<keyword evidence="3 6" id="KW-1133">Transmembrane helix</keyword>
<evidence type="ECO:0000256" key="5">
    <source>
        <dbReference type="SAM" id="MobiDB-lite"/>
    </source>
</evidence>
<feature type="region of interest" description="Disordered" evidence="5">
    <location>
        <begin position="1"/>
        <end position="35"/>
    </location>
</feature>
<dbReference type="GO" id="GO:0016020">
    <property type="term" value="C:membrane"/>
    <property type="evidence" value="ECO:0007669"/>
    <property type="project" value="UniProtKB-SubCell"/>
</dbReference>
<feature type="domain" description="Integral membrane bound transporter" evidence="7">
    <location>
        <begin position="312"/>
        <end position="436"/>
    </location>
</feature>
<evidence type="ECO:0000259" key="7">
    <source>
        <dbReference type="Pfam" id="PF13515"/>
    </source>
</evidence>
<dbReference type="Pfam" id="PF13515">
    <property type="entry name" value="FUSC_2"/>
    <property type="match status" value="1"/>
</dbReference>
<dbReference type="InterPro" id="IPR049453">
    <property type="entry name" value="Memb_transporter_dom"/>
</dbReference>
<keyword evidence="2 6" id="KW-0812">Transmembrane</keyword>
<accession>D1BKU8</accession>
<feature type="transmembrane region" description="Helical" evidence="6">
    <location>
        <begin position="141"/>
        <end position="158"/>
    </location>
</feature>
<evidence type="ECO:0000256" key="4">
    <source>
        <dbReference type="ARBA" id="ARBA00023136"/>
    </source>
</evidence>
<reference evidence="8 9" key="1">
    <citation type="journal article" date="2009" name="Stand. Genomic Sci.">
        <title>Complete genome sequence of Sanguibacter keddieii type strain (ST-74).</title>
        <authorList>
            <person name="Ivanova N."/>
            <person name="Sikorski J."/>
            <person name="Sims D."/>
            <person name="Brettin T."/>
            <person name="Detter J.C."/>
            <person name="Han C."/>
            <person name="Lapidus A."/>
            <person name="Copeland A."/>
            <person name="Glavina Del Rio T."/>
            <person name="Nolan M."/>
            <person name="Chen F."/>
            <person name="Lucas S."/>
            <person name="Tice H."/>
            <person name="Cheng J.F."/>
            <person name="Bruce D."/>
            <person name="Goodwin L."/>
            <person name="Pitluck S."/>
            <person name="Pati A."/>
            <person name="Mavromatis K."/>
            <person name="Chen A."/>
            <person name="Palaniappan K."/>
            <person name="D'haeseleer P."/>
            <person name="Chain P."/>
            <person name="Bristow J."/>
            <person name="Eisen J.A."/>
            <person name="Markowitz V."/>
            <person name="Hugenholtz P."/>
            <person name="Goker M."/>
            <person name="Pukall R."/>
            <person name="Klenk H.P."/>
            <person name="Kyrpides N.C."/>
        </authorList>
    </citation>
    <scope>NUCLEOTIDE SEQUENCE [LARGE SCALE GENOMIC DNA]</scope>
    <source>
        <strain evidence="9">ATCC 51767 / DSM 10542 / NCFB 3025 / ST-74</strain>
    </source>
</reference>
<protein>
    <recommendedName>
        <fullName evidence="7">Integral membrane bound transporter domain-containing protein</fullName>
    </recommendedName>
</protein>
<evidence type="ECO:0000313" key="9">
    <source>
        <dbReference type="Proteomes" id="UP000000322"/>
    </source>
</evidence>
<keyword evidence="9" id="KW-1185">Reference proteome</keyword>
<evidence type="ECO:0000256" key="1">
    <source>
        <dbReference type="ARBA" id="ARBA00004141"/>
    </source>
</evidence>
<proteinExistence type="predicted"/>
<dbReference type="AlphaFoldDB" id="D1BKU8"/>
<evidence type="ECO:0000256" key="2">
    <source>
        <dbReference type="ARBA" id="ARBA00022692"/>
    </source>
</evidence>
<dbReference type="HOGENOM" id="CLU_020865_0_0_11"/>
<evidence type="ECO:0000256" key="3">
    <source>
        <dbReference type="ARBA" id="ARBA00022989"/>
    </source>
</evidence>
<comment type="subcellular location">
    <subcellularLocation>
        <location evidence="1">Membrane</location>
        <topology evidence="1">Multi-pass membrane protein</topology>
    </subcellularLocation>
</comment>
<dbReference type="EMBL" id="CP001819">
    <property type="protein sequence ID" value="ACZ22575.1"/>
    <property type="molecule type" value="Genomic_DNA"/>
</dbReference>
<dbReference type="KEGG" id="ske:Sked_26710"/>
<evidence type="ECO:0000313" key="8">
    <source>
        <dbReference type="EMBL" id="ACZ22575.1"/>
    </source>
</evidence>
<keyword evidence="4 6" id="KW-0472">Membrane</keyword>
<dbReference type="STRING" id="446469.Sked_26710"/>
<feature type="transmembrane region" description="Helical" evidence="6">
    <location>
        <begin position="112"/>
        <end position="135"/>
    </location>
</feature>
<feature type="transmembrane region" description="Helical" evidence="6">
    <location>
        <begin position="420"/>
        <end position="440"/>
    </location>
</feature>
<feature type="compositionally biased region" description="Low complexity" evidence="5">
    <location>
        <begin position="1"/>
        <end position="25"/>
    </location>
</feature>
<evidence type="ECO:0000256" key="6">
    <source>
        <dbReference type="SAM" id="Phobius"/>
    </source>
</evidence>
<dbReference type="eggNOG" id="COG1289">
    <property type="taxonomic scope" value="Bacteria"/>
</dbReference>
<dbReference type="RefSeq" id="WP_012867644.1">
    <property type="nucleotide sequence ID" value="NC_013521.1"/>
</dbReference>
<dbReference type="Proteomes" id="UP000000322">
    <property type="component" value="Chromosome"/>
</dbReference>
<feature type="transmembrane region" description="Helical" evidence="6">
    <location>
        <begin position="87"/>
        <end position="105"/>
    </location>
</feature>
<sequence length="450" mass="45723">MPTTKTPTMKTPPLKTETSQTRTTAAPPPPQAPATRRAAARGVLSTSHLTAALTMQPADATVAAAIRAGLAVGGALVVGHLSGLPGAAGFAALGALASVYVRWAPYRRRAELVGLAGLMITGSVLVASLTALAGWPAPVEMLVVSLVAAGTSLLTLAVRTGPPGPVMAIFAAGAAVAGDPSLADVGVRTGATLGGAVLAWLVCMSGYVLRPSEPAALAVRRALRSEPLDPVRLSQAREVLADDLSHRRTAPAARDLALLLAEVESGESASVTVDSHLAVPERRTLLDVARATVRSGEVTVPVLRIGAGALVASLAALALGWGHPAWAAVGAAAALQGRHVHTNTPRALQRAVGTAVGALLAWPLLEAHLGFWAVVAVVVALQVVTELLVLRNYAVAMLVITPMALLMTSLGAPADGSLALDRALTTVLGAAVGVLMTVVVHDRWEQAPGH</sequence>
<feature type="transmembrane region" description="Helical" evidence="6">
    <location>
        <begin position="395"/>
        <end position="414"/>
    </location>
</feature>